<name>G6AZ06_9BACT</name>
<comment type="caution">
    <text evidence="1">The sequence shown here is derived from an EMBL/GenBank/DDBJ whole genome shotgun (WGS) entry which is preliminary data.</text>
</comment>
<gene>
    <name evidence="1" type="ORF">HMPREF0673_01868</name>
</gene>
<reference evidence="1 2" key="1">
    <citation type="submission" date="2011-08" db="EMBL/GenBank/DDBJ databases">
        <authorList>
            <person name="Weinstock G."/>
            <person name="Sodergren E."/>
            <person name="Clifton S."/>
            <person name="Fulton L."/>
            <person name="Fulton B."/>
            <person name="Courtney L."/>
            <person name="Fronick C."/>
            <person name="Harrison M."/>
            <person name="Strong C."/>
            <person name="Farmer C."/>
            <person name="Delahaunty K."/>
            <person name="Markovic C."/>
            <person name="Hall O."/>
            <person name="Minx P."/>
            <person name="Tomlinson C."/>
            <person name="Mitreva M."/>
            <person name="Hou S."/>
            <person name="Chen J."/>
            <person name="Wollam A."/>
            <person name="Pepin K.H."/>
            <person name="Johnson M."/>
            <person name="Bhonagiri V."/>
            <person name="Zhang X."/>
            <person name="Suruliraj S."/>
            <person name="Warren W."/>
            <person name="Chinwalla A."/>
            <person name="Mardis E.R."/>
            <person name="Wilson R.K."/>
        </authorList>
    </citation>
    <scope>NUCLEOTIDE SEQUENCE [LARGE SCALE GENOMIC DNA]</scope>
    <source>
        <strain evidence="1 2">DSM 18206</strain>
    </source>
</reference>
<sequence>MHQQNKNIQFGWCSGYRCTNKIKIVSSVGALETSAPPDF</sequence>
<protein>
    <submittedName>
        <fullName evidence="1">Uncharacterized protein</fullName>
    </submittedName>
</protein>
<proteinExistence type="predicted"/>
<evidence type="ECO:0000313" key="1">
    <source>
        <dbReference type="EMBL" id="EHJ38738.1"/>
    </source>
</evidence>
<accession>G6AZ06</accession>
<evidence type="ECO:0000313" key="2">
    <source>
        <dbReference type="Proteomes" id="UP000004407"/>
    </source>
</evidence>
<dbReference type="Proteomes" id="UP000004407">
    <property type="component" value="Unassembled WGS sequence"/>
</dbReference>
<dbReference type="HOGENOM" id="CLU_3314882_0_0_10"/>
<organism evidence="1 2">
    <name type="scientific">Leyella stercorea DSM 18206</name>
    <dbReference type="NCBI Taxonomy" id="1002367"/>
    <lineage>
        <taxon>Bacteria</taxon>
        <taxon>Pseudomonadati</taxon>
        <taxon>Bacteroidota</taxon>
        <taxon>Bacteroidia</taxon>
        <taxon>Bacteroidales</taxon>
        <taxon>Prevotellaceae</taxon>
        <taxon>Leyella</taxon>
    </lineage>
</organism>
<dbReference type="EMBL" id="AFZZ01000166">
    <property type="protein sequence ID" value="EHJ38738.1"/>
    <property type="molecule type" value="Genomic_DNA"/>
</dbReference>
<dbReference type="AlphaFoldDB" id="G6AZ06"/>